<comment type="caution">
    <text evidence="1">The sequence shown here is derived from an EMBL/GenBank/DDBJ whole genome shotgun (WGS) entry which is preliminary data.</text>
</comment>
<keyword evidence="2" id="KW-1185">Reference proteome</keyword>
<sequence>MKKQQLRLAVLCLLLAACSQFSAQAGIIEA</sequence>
<evidence type="ECO:0000313" key="1">
    <source>
        <dbReference type="EMBL" id="EYU15028.1"/>
    </source>
</evidence>
<dbReference type="Proteomes" id="UP000023464">
    <property type="component" value="Unassembled WGS sequence"/>
</dbReference>
<feature type="non-terminal residue" evidence="1">
    <location>
        <position position="30"/>
    </location>
</feature>
<name>A0A022PJC2_9GAMM</name>
<evidence type="ECO:0000313" key="2">
    <source>
        <dbReference type="Proteomes" id="UP000023464"/>
    </source>
</evidence>
<dbReference type="EMBL" id="JFGV01000033">
    <property type="protein sequence ID" value="EYU15028.1"/>
    <property type="molecule type" value="Genomic_DNA"/>
</dbReference>
<reference evidence="1 2" key="1">
    <citation type="submission" date="2014-03" db="EMBL/GenBank/DDBJ databases">
        <title>Draft Genome of Photorhabdus luminescens BA1, an Egyptian Isolate.</title>
        <authorList>
            <person name="Ghazal S."/>
            <person name="Hurst S.G.IV."/>
            <person name="Morris K."/>
            <person name="Thomas K."/>
            <person name="Tisa L.S."/>
        </authorList>
    </citation>
    <scope>NUCLEOTIDE SEQUENCE [LARGE SCALE GENOMIC DNA]</scope>
    <source>
        <strain evidence="1 2">BA1</strain>
    </source>
</reference>
<proteinExistence type="predicted"/>
<accession>A0A022PJC2</accession>
<protein>
    <submittedName>
        <fullName evidence="1">Uncharacterized protein</fullName>
    </submittedName>
</protein>
<organism evidence="1 2">
    <name type="scientific">Photorhabdus aegyptia</name>
    <dbReference type="NCBI Taxonomy" id="2805098"/>
    <lineage>
        <taxon>Bacteria</taxon>
        <taxon>Pseudomonadati</taxon>
        <taxon>Pseudomonadota</taxon>
        <taxon>Gammaproteobacteria</taxon>
        <taxon>Enterobacterales</taxon>
        <taxon>Morganellaceae</taxon>
        <taxon>Photorhabdus</taxon>
    </lineage>
</organism>
<dbReference type="PROSITE" id="PS51257">
    <property type="entry name" value="PROKAR_LIPOPROTEIN"/>
    <property type="match status" value="1"/>
</dbReference>
<gene>
    <name evidence="1" type="ORF">BA1DRAFT_02393</name>
</gene>
<dbReference type="AlphaFoldDB" id="A0A022PJC2"/>